<dbReference type="EC" id="2.3.1.-" evidence="2"/>
<protein>
    <submittedName>
        <fullName evidence="2">GNAT family N-acetyltransferase</fullName>
        <ecNumber evidence="2">2.3.1.-</ecNumber>
    </submittedName>
</protein>
<dbReference type="CDD" id="cd04301">
    <property type="entry name" value="NAT_SF"/>
    <property type="match status" value="1"/>
</dbReference>
<gene>
    <name evidence="2" type="ORF">PGX00_20195</name>
</gene>
<accession>A0ABT4YW94</accession>
<dbReference type="EMBL" id="JAQLOI010000003">
    <property type="protein sequence ID" value="MDB1125854.1"/>
    <property type="molecule type" value="Genomic_DNA"/>
</dbReference>
<name>A0ABT4YW94_9VIBR</name>
<feature type="domain" description="N-acetyltransferase" evidence="1">
    <location>
        <begin position="119"/>
        <end position="255"/>
    </location>
</feature>
<dbReference type="Proteomes" id="UP001210678">
    <property type="component" value="Unassembled WGS sequence"/>
</dbReference>
<keyword evidence="3" id="KW-1185">Reference proteome</keyword>
<evidence type="ECO:0000313" key="3">
    <source>
        <dbReference type="Proteomes" id="UP001210678"/>
    </source>
</evidence>
<dbReference type="Pfam" id="PF13673">
    <property type="entry name" value="Acetyltransf_10"/>
    <property type="match status" value="1"/>
</dbReference>
<dbReference type="InterPro" id="IPR016181">
    <property type="entry name" value="Acyl_CoA_acyltransferase"/>
</dbReference>
<sequence>MKINSVMDEYAKHERVGIEVPGYSKMNLGNVIRFVAQQEWGSFVSYYQLRPDQLEKAIEKEIEFFKSCGKNFEWKVYDTDKPKEIKQYLIQHGFEEGEAESFMLMDLSEIEGYLPESNACVEVTDPAGIRDYISVAEKVWGGDHSGQEAHLIASKQNAPENTSLYVIYENGLAVSSARIEYTSNSPFAGIWGGSTLEDFRGRGHYSALLHKRINDAKKRGVKYLTIDASDMSRPIVEKYGFRFITTTTPYEYLVK</sequence>
<dbReference type="PROSITE" id="PS51186">
    <property type="entry name" value="GNAT"/>
    <property type="match status" value="1"/>
</dbReference>
<dbReference type="RefSeq" id="WP_272139945.1">
    <property type="nucleotide sequence ID" value="NZ_JAQLOI010000003.1"/>
</dbReference>
<evidence type="ECO:0000259" key="1">
    <source>
        <dbReference type="PROSITE" id="PS51186"/>
    </source>
</evidence>
<evidence type="ECO:0000313" key="2">
    <source>
        <dbReference type="EMBL" id="MDB1125854.1"/>
    </source>
</evidence>
<keyword evidence="2" id="KW-0012">Acyltransferase</keyword>
<dbReference type="InterPro" id="IPR000182">
    <property type="entry name" value="GNAT_dom"/>
</dbReference>
<dbReference type="GO" id="GO:0016746">
    <property type="term" value="F:acyltransferase activity"/>
    <property type="evidence" value="ECO:0007669"/>
    <property type="project" value="UniProtKB-KW"/>
</dbReference>
<dbReference type="SUPFAM" id="SSF55729">
    <property type="entry name" value="Acyl-CoA N-acyltransferases (Nat)"/>
    <property type="match status" value="1"/>
</dbReference>
<keyword evidence="2" id="KW-0808">Transferase</keyword>
<reference evidence="2 3" key="1">
    <citation type="submission" date="2023-01" db="EMBL/GenBank/DDBJ databases">
        <title>Vibrio sp. KJ40-1 sp.nov, isolated from marine algae.</title>
        <authorList>
            <person name="Butt M."/>
            <person name="Kim J.M.J."/>
            <person name="Jeon C.O.C."/>
        </authorList>
    </citation>
    <scope>NUCLEOTIDE SEQUENCE [LARGE SCALE GENOMIC DNA]</scope>
    <source>
        <strain evidence="2 3">KJ40-1</strain>
    </source>
</reference>
<comment type="caution">
    <text evidence="2">The sequence shown here is derived from an EMBL/GenBank/DDBJ whole genome shotgun (WGS) entry which is preliminary data.</text>
</comment>
<dbReference type="Gene3D" id="3.40.630.30">
    <property type="match status" value="1"/>
</dbReference>
<organism evidence="2 3">
    <name type="scientific">Vibrio algarum</name>
    <dbReference type="NCBI Taxonomy" id="3020714"/>
    <lineage>
        <taxon>Bacteria</taxon>
        <taxon>Pseudomonadati</taxon>
        <taxon>Pseudomonadota</taxon>
        <taxon>Gammaproteobacteria</taxon>
        <taxon>Vibrionales</taxon>
        <taxon>Vibrionaceae</taxon>
        <taxon>Vibrio</taxon>
    </lineage>
</organism>
<proteinExistence type="predicted"/>